<dbReference type="EMBL" id="JAERWL010000009">
    <property type="protein sequence ID" value="MBM9477018.1"/>
    <property type="molecule type" value="Genomic_DNA"/>
</dbReference>
<evidence type="ECO:0008006" key="4">
    <source>
        <dbReference type="Google" id="ProtNLM"/>
    </source>
</evidence>
<dbReference type="AlphaFoldDB" id="A0A938YLQ9"/>
<keyword evidence="1" id="KW-0472">Membrane</keyword>
<feature type="transmembrane region" description="Helical" evidence="1">
    <location>
        <begin position="108"/>
        <end position="126"/>
    </location>
</feature>
<feature type="transmembrane region" description="Helical" evidence="1">
    <location>
        <begin position="21"/>
        <end position="44"/>
    </location>
</feature>
<accession>A0A938YLQ9</accession>
<reference evidence="2" key="1">
    <citation type="submission" date="2021-01" db="EMBL/GenBank/DDBJ databases">
        <title>KCTC 19127 draft genome.</title>
        <authorList>
            <person name="An D."/>
        </authorList>
    </citation>
    <scope>NUCLEOTIDE SEQUENCE</scope>
    <source>
        <strain evidence="2">KCTC 19127</strain>
    </source>
</reference>
<keyword evidence="3" id="KW-1185">Reference proteome</keyword>
<evidence type="ECO:0000256" key="1">
    <source>
        <dbReference type="SAM" id="Phobius"/>
    </source>
</evidence>
<gene>
    <name evidence="2" type="ORF">JL107_11215</name>
</gene>
<name>A0A938YLQ9_9ACTN</name>
<keyword evidence="1" id="KW-1133">Transmembrane helix</keyword>
<dbReference type="Proteomes" id="UP000663801">
    <property type="component" value="Unassembled WGS sequence"/>
</dbReference>
<evidence type="ECO:0000313" key="3">
    <source>
        <dbReference type="Proteomes" id="UP000663801"/>
    </source>
</evidence>
<comment type="caution">
    <text evidence="2">The sequence shown here is derived from an EMBL/GenBank/DDBJ whole genome shotgun (WGS) entry which is preliminary data.</text>
</comment>
<sequence length="146" mass="15679">MSAPLDPPPLRIPPPDSVRRGAWLVLLEAAGLLVLAVAGVVSGWGDAETSFGRLAAQTGYYVVLAVLVGACALALLDGRRWGRTPAFLVQVVMVLIGVWLIVPSQRWFWGPVVIALGVVTGTQLLSRSANAWIERFPTPFGPEPRR</sequence>
<protein>
    <recommendedName>
        <fullName evidence="4">Integral membrane protein</fullName>
    </recommendedName>
</protein>
<proteinExistence type="predicted"/>
<organism evidence="2 3">
    <name type="scientific">Nakamurella flavida</name>
    <dbReference type="NCBI Taxonomy" id="363630"/>
    <lineage>
        <taxon>Bacteria</taxon>
        <taxon>Bacillati</taxon>
        <taxon>Actinomycetota</taxon>
        <taxon>Actinomycetes</taxon>
        <taxon>Nakamurellales</taxon>
        <taxon>Nakamurellaceae</taxon>
        <taxon>Nakamurella</taxon>
    </lineage>
</organism>
<evidence type="ECO:0000313" key="2">
    <source>
        <dbReference type="EMBL" id="MBM9477018.1"/>
    </source>
</evidence>
<keyword evidence="1" id="KW-0812">Transmembrane</keyword>
<feature type="transmembrane region" description="Helical" evidence="1">
    <location>
        <begin position="59"/>
        <end position="76"/>
    </location>
</feature>
<feature type="transmembrane region" description="Helical" evidence="1">
    <location>
        <begin position="85"/>
        <end position="102"/>
    </location>
</feature>
<dbReference type="RefSeq" id="WP_205257125.1">
    <property type="nucleotide sequence ID" value="NZ_BAAAPV010000001.1"/>
</dbReference>